<accession>A0ABU1ESY3</accession>
<dbReference type="EMBL" id="JAVJIU010000004">
    <property type="protein sequence ID" value="MDR5591092.1"/>
    <property type="molecule type" value="Genomic_DNA"/>
</dbReference>
<name>A0ABU1ESY3_9FLAO</name>
<proteinExistence type="predicted"/>
<dbReference type="RefSeq" id="WP_309561961.1">
    <property type="nucleotide sequence ID" value="NZ_JAVJIU010000004.1"/>
</dbReference>
<evidence type="ECO:0000313" key="1">
    <source>
        <dbReference type="EMBL" id="MDR5591092.1"/>
    </source>
</evidence>
<dbReference type="Proteomes" id="UP001257234">
    <property type="component" value="Unassembled WGS sequence"/>
</dbReference>
<reference evidence="2" key="1">
    <citation type="submission" date="2023-07" db="EMBL/GenBank/DDBJ databases">
        <title>Christiangramia sp. SM2212., a novel bacterium of the family Flavobacteriaceae isolated from the sea sediment.</title>
        <authorList>
            <person name="Wang J."/>
            <person name="Zhang X."/>
        </authorList>
    </citation>
    <scope>NUCLEOTIDE SEQUENCE [LARGE SCALE GENOMIC DNA]</scope>
    <source>
        <strain evidence="2">SM2212</strain>
    </source>
</reference>
<keyword evidence="2" id="KW-1185">Reference proteome</keyword>
<protein>
    <submittedName>
        <fullName evidence="1">Uncharacterized protein</fullName>
    </submittedName>
</protein>
<evidence type="ECO:0000313" key="2">
    <source>
        <dbReference type="Proteomes" id="UP001257234"/>
    </source>
</evidence>
<gene>
    <name evidence="1" type="ORF">RE431_10630</name>
</gene>
<comment type="caution">
    <text evidence="1">The sequence shown here is derived from an EMBL/GenBank/DDBJ whole genome shotgun (WGS) entry which is preliminary data.</text>
</comment>
<sequence length="81" mass="9613">MVLKVKWIDFKSKIEEYISEGAALIEKYKFSRTEDELNKLKDVKQSWENNVITYVITSFELENKNFANEFKPQNRFSNGLS</sequence>
<organism evidence="1 2">
    <name type="scientific">Christiangramia sediminicola</name>
    <dbReference type="NCBI Taxonomy" id="3073267"/>
    <lineage>
        <taxon>Bacteria</taxon>
        <taxon>Pseudomonadati</taxon>
        <taxon>Bacteroidota</taxon>
        <taxon>Flavobacteriia</taxon>
        <taxon>Flavobacteriales</taxon>
        <taxon>Flavobacteriaceae</taxon>
        <taxon>Christiangramia</taxon>
    </lineage>
</organism>